<comment type="caution">
    <text evidence="1">The sequence shown here is derived from an EMBL/GenBank/DDBJ whole genome shotgun (WGS) entry which is preliminary data.</text>
</comment>
<accession>A0ABU8ISH4</accession>
<organism evidence="1 2">
    <name type="scientific">Paraburkholderia bengalensis</name>
    <dbReference type="NCBI Taxonomy" id="2747562"/>
    <lineage>
        <taxon>Bacteria</taxon>
        <taxon>Pseudomonadati</taxon>
        <taxon>Pseudomonadota</taxon>
        <taxon>Betaproteobacteria</taxon>
        <taxon>Burkholderiales</taxon>
        <taxon>Burkholderiaceae</taxon>
        <taxon>Paraburkholderia</taxon>
    </lineage>
</organism>
<sequence length="83" mass="8881">MKNFFSSDLAQRYGYGMAVYIAAQTSDLQRGIDVTNAQRKAAGRRLLEDATVEEIISAFRTNGLLPVEPSKGGADVSDADAIG</sequence>
<name>A0ABU8ISH4_9BURK</name>
<dbReference type="EMBL" id="JACFYJ010000022">
    <property type="protein sequence ID" value="MEI5998582.1"/>
    <property type="molecule type" value="Genomic_DNA"/>
</dbReference>
<protein>
    <submittedName>
        <fullName evidence="1">Uncharacterized protein</fullName>
    </submittedName>
</protein>
<evidence type="ECO:0000313" key="2">
    <source>
        <dbReference type="Proteomes" id="UP001386437"/>
    </source>
</evidence>
<gene>
    <name evidence="1" type="ORF">H3V53_15620</name>
</gene>
<proteinExistence type="predicted"/>
<dbReference type="Proteomes" id="UP001386437">
    <property type="component" value="Unassembled WGS sequence"/>
</dbReference>
<keyword evidence="2" id="KW-1185">Reference proteome</keyword>
<reference evidence="1 2" key="1">
    <citation type="journal article" date="2022" name="Arch. Microbiol.">
        <title>Paraburkholderia bengalensis sp. nov. isolated from roots of Oryza sativa, IR64.</title>
        <authorList>
            <person name="Nag P."/>
            <person name="Mondal N."/>
            <person name="Sarkar J."/>
            <person name="Das S."/>
        </authorList>
    </citation>
    <scope>NUCLEOTIDE SEQUENCE [LARGE SCALE GENOMIC DNA]</scope>
    <source>
        <strain evidence="1 2">IR64_4_BI</strain>
    </source>
</reference>
<evidence type="ECO:0000313" key="1">
    <source>
        <dbReference type="EMBL" id="MEI5998582.1"/>
    </source>
</evidence>